<feature type="compositionally biased region" description="Basic residues" evidence="1">
    <location>
        <begin position="121"/>
        <end position="130"/>
    </location>
</feature>
<feature type="transmembrane region" description="Helical" evidence="2">
    <location>
        <begin position="35"/>
        <end position="52"/>
    </location>
</feature>
<gene>
    <name evidence="3" type="ORF">OSTQU699_LOCUS6105</name>
</gene>
<reference evidence="3" key="1">
    <citation type="submission" date="2020-12" db="EMBL/GenBank/DDBJ databases">
        <authorList>
            <person name="Iha C."/>
        </authorList>
    </citation>
    <scope>NUCLEOTIDE SEQUENCE</scope>
</reference>
<keyword evidence="2" id="KW-1133">Transmembrane helix</keyword>
<feature type="compositionally biased region" description="Low complexity" evidence="1">
    <location>
        <begin position="96"/>
        <end position="112"/>
    </location>
</feature>
<dbReference type="AlphaFoldDB" id="A0A8S1J3H7"/>
<protein>
    <submittedName>
        <fullName evidence="3">Uncharacterized protein</fullName>
    </submittedName>
</protein>
<evidence type="ECO:0000256" key="1">
    <source>
        <dbReference type="SAM" id="MobiDB-lite"/>
    </source>
</evidence>
<evidence type="ECO:0000256" key="2">
    <source>
        <dbReference type="SAM" id="Phobius"/>
    </source>
</evidence>
<feature type="region of interest" description="Disordered" evidence="1">
    <location>
        <begin position="77"/>
        <end position="130"/>
    </location>
</feature>
<dbReference type="EMBL" id="CAJHUC010001334">
    <property type="protein sequence ID" value="CAD7700746.1"/>
    <property type="molecule type" value="Genomic_DNA"/>
</dbReference>
<proteinExistence type="predicted"/>
<name>A0A8S1J3H7_9CHLO</name>
<keyword evidence="2" id="KW-0812">Transmembrane</keyword>
<keyword evidence="4" id="KW-1185">Reference proteome</keyword>
<evidence type="ECO:0000313" key="4">
    <source>
        <dbReference type="Proteomes" id="UP000708148"/>
    </source>
</evidence>
<dbReference type="Proteomes" id="UP000708148">
    <property type="component" value="Unassembled WGS sequence"/>
</dbReference>
<comment type="caution">
    <text evidence="3">The sequence shown here is derived from an EMBL/GenBank/DDBJ whole genome shotgun (WGS) entry which is preliminary data.</text>
</comment>
<feature type="compositionally biased region" description="Basic and acidic residues" evidence="1">
    <location>
        <begin position="77"/>
        <end position="92"/>
    </location>
</feature>
<sequence length="130" mass="14542">MAWTDEVHEHRLSVERRRARMRSQGVHVSDENRTGLMPLALVVAVVAGIGWWRREGHKLRRSAFPGAGVLARVLGREAGEDGPRRKAVEAARRRLQGQGSSSRSQATRTTSQNARPNDKAQKKKSKRKGK</sequence>
<evidence type="ECO:0000313" key="3">
    <source>
        <dbReference type="EMBL" id="CAD7700746.1"/>
    </source>
</evidence>
<accession>A0A8S1J3H7</accession>
<keyword evidence="2" id="KW-0472">Membrane</keyword>
<organism evidence="3 4">
    <name type="scientific">Ostreobium quekettii</name>
    <dbReference type="NCBI Taxonomy" id="121088"/>
    <lineage>
        <taxon>Eukaryota</taxon>
        <taxon>Viridiplantae</taxon>
        <taxon>Chlorophyta</taxon>
        <taxon>core chlorophytes</taxon>
        <taxon>Ulvophyceae</taxon>
        <taxon>TCBD clade</taxon>
        <taxon>Bryopsidales</taxon>
        <taxon>Ostreobineae</taxon>
        <taxon>Ostreobiaceae</taxon>
        <taxon>Ostreobium</taxon>
    </lineage>
</organism>